<keyword evidence="2 4" id="KW-0808">Transferase</keyword>
<keyword evidence="3" id="KW-0012">Acyltransferase</keyword>
<dbReference type="GO" id="GO:0016747">
    <property type="term" value="F:acyltransferase activity, transferring groups other than amino-acyl groups"/>
    <property type="evidence" value="ECO:0007669"/>
    <property type="project" value="UniProtKB-ARBA"/>
</dbReference>
<comment type="caution">
    <text evidence="4">The sequence shown here is derived from an EMBL/GenBank/DDBJ whole genome shotgun (WGS) entry which is preliminary data.</text>
</comment>
<proteinExistence type="inferred from homology"/>
<sequence length="475" mass="52845">MANKVDVRLGEPTLVRPAEETKKGFYFLSNLDQNVAQQIRTVYFYKSAFRGNEDAAQVMKDSLSKVLVHYYPMAGRLAINSQGKLIVDCTQEGVVFVEAEANSVIEDLGDFTNPHLHTLGNLVYDIPAATNMLQIPPLLIQVTKFKCGGFVLGVNVNHCMVDGLSAMQFMKAWGETARGLDLSVSPVVDRTILTARNPPIIEFPHHEFDEIEDVSNTAKLYEEEEILYSSFCFDPHKLDLLKKKGTEDGAVNKCSTFEALTGFVWRARSEALRMHPNQQTKLLFAVDGRSRFVPSIAEGYFGNAVVLSNAVCKVGELLHNPLSFTVGLVDKGIHMVTDSYMRSAIDYFEAKRTRPSLAATLVITTWTRLPFQTADFGWGNPFFFGPVSLPGKEVILFLSHQTKCINVLLALPASAMKRTVNYNCKNITVVGDVEYSPFVGWIEESLSLFALLHSISLIKLRDLSYFELSGIISSS</sequence>
<evidence type="ECO:0000256" key="1">
    <source>
        <dbReference type="ARBA" id="ARBA00009861"/>
    </source>
</evidence>
<dbReference type="PANTHER" id="PTHR31642">
    <property type="entry name" value="TRICHOTHECENE 3-O-ACETYLTRANSFERASE"/>
    <property type="match status" value="1"/>
</dbReference>
<evidence type="ECO:0000256" key="3">
    <source>
        <dbReference type="ARBA" id="ARBA00023315"/>
    </source>
</evidence>
<dbReference type="Gene3D" id="3.30.559.10">
    <property type="entry name" value="Chloramphenicol acetyltransferase-like domain"/>
    <property type="match status" value="2"/>
</dbReference>
<evidence type="ECO:0000256" key="2">
    <source>
        <dbReference type="ARBA" id="ARBA00022679"/>
    </source>
</evidence>
<organism evidence="4 5">
    <name type="scientific">Mucuna pruriens</name>
    <name type="common">Velvet bean</name>
    <name type="synonym">Dolichos pruriens</name>
    <dbReference type="NCBI Taxonomy" id="157652"/>
    <lineage>
        <taxon>Eukaryota</taxon>
        <taxon>Viridiplantae</taxon>
        <taxon>Streptophyta</taxon>
        <taxon>Embryophyta</taxon>
        <taxon>Tracheophyta</taxon>
        <taxon>Spermatophyta</taxon>
        <taxon>Magnoliopsida</taxon>
        <taxon>eudicotyledons</taxon>
        <taxon>Gunneridae</taxon>
        <taxon>Pentapetalae</taxon>
        <taxon>rosids</taxon>
        <taxon>fabids</taxon>
        <taxon>Fabales</taxon>
        <taxon>Fabaceae</taxon>
        <taxon>Papilionoideae</taxon>
        <taxon>50 kb inversion clade</taxon>
        <taxon>NPAAA clade</taxon>
        <taxon>indigoferoid/millettioid clade</taxon>
        <taxon>Phaseoleae</taxon>
        <taxon>Mucuna</taxon>
    </lineage>
</organism>
<comment type="similarity">
    <text evidence="1">Belongs to the plant acyltransferase family.</text>
</comment>
<dbReference type="Proteomes" id="UP000257109">
    <property type="component" value="Unassembled WGS sequence"/>
</dbReference>
<dbReference type="Pfam" id="PF02458">
    <property type="entry name" value="Transferase"/>
    <property type="match status" value="1"/>
</dbReference>
<keyword evidence="5" id="KW-1185">Reference proteome</keyword>
<dbReference type="InterPro" id="IPR050317">
    <property type="entry name" value="Plant_Fungal_Acyltransferase"/>
</dbReference>
<dbReference type="PANTHER" id="PTHR31642:SF323">
    <property type="entry name" value="BAHD FAMILY ACYLTRANSFERASE, CLADE V"/>
    <property type="match status" value="1"/>
</dbReference>
<dbReference type="InterPro" id="IPR023213">
    <property type="entry name" value="CAT-like_dom_sf"/>
</dbReference>
<evidence type="ECO:0000313" key="5">
    <source>
        <dbReference type="Proteomes" id="UP000257109"/>
    </source>
</evidence>
<dbReference type="AlphaFoldDB" id="A0A371GBN9"/>
<dbReference type="STRING" id="157652.A0A371GBN9"/>
<dbReference type="FunFam" id="3.30.559.10:FF:000015">
    <property type="entry name" value="Spermidine hydroxycinnamoyl transferase"/>
    <property type="match status" value="1"/>
</dbReference>
<name>A0A371GBN9_MUCPR</name>
<reference evidence="4" key="1">
    <citation type="submission" date="2018-05" db="EMBL/GenBank/DDBJ databases">
        <title>Draft genome of Mucuna pruriens seed.</title>
        <authorList>
            <person name="Nnadi N.E."/>
            <person name="Vos R."/>
            <person name="Hasami M.H."/>
            <person name="Devisetty U.K."/>
            <person name="Aguiy J.C."/>
        </authorList>
    </citation>
    <scope>NUCLEOTIDE SEQUENCE [LARGE SCALE GENOMIC DNA]</scope>
    <source>
        <strain evidence="4">JCA_2017</strain>
    </source>
</reference>
<dbReference type="EMBL" id="QJKJ01006092">
    <property type="protein sequence ID" value="RDX87945.1"/>
    <property type="molecule type" value="Genomic_DNA"/>
</dbReference>
<accession>A0A371GBN9</accession>
<dbReference type="OrthoDB" id="671439at2759"/>
<feature type="non-terminal residue" evidence="4">
    <location>
        <position position="475"/>
    </location>
</feature>
<gene>
    <name evidence="4" type="primary">HHT1</name>
    <name evidence="4" type="ORF">CR513_30520</name>
</gene>
<protein>
    <submittedName>
        <fullName evidence="4">Omega-hydroxypalmitate O-feruloyl transferase</fullName>
    </submittedName>
</protein>
<evidence type="ECO:0000313" key="4">
    <source>
        <dbReference type="EMBL" id="RDX87945.1"/>
    </source>
</evidence>